<organism evidence="1 2">
    <name type="scientific">Petrolisthes manimaculis</name>
    <dbReference type="NCBI Taxonomy" id="1843537"/>
    <lineage>
        <taxon>Eukaryota</taxon>
        <taxon>Metazoa</taxon>
        <taxon>Ecdysozoa</taxon>
        <taxon>Arthropoda</taxon>
        <taxon>Crustacea</taxon>
        <taxon>Multicrustacea</taxon>
        <taxon>Malacostraca</taxon>
        <taxon>Eumalacostraca</taxon>
        <taxon>Eucarida</taxon>
        <taxon>Decapoda</taxon>
        <taxon>Pleocyemata</taxon>
        <taxon>Anomura</taxon>
        <taxon>Galatheoidea</taxon>
        <taxon>Porcellanidae</taxon>
        <taxon>Petrolisthes</taxon>
    </lineage>
</organism>
<keyword evidence="2" id="KW-1185">Reference proteome</keyword>
<dbReference type="AlphaFoldDB" id="A0AAE1PII4"/>
<protein>
    <submittedName>
        <fullName evidence="1">Uncharacterized protein</fullName>
    </submittedName>
</protein>
<proteinExistence type="predicted"/>
<evidence type="ECO:0000313" key="1">
    <source>
        <dbReference type="EMBL" id="KAK4308693.1"/>
    </source>
</evidence>
<comment type="caution">
    <text evidence="1">The sequence shown here is derived from an EMBL/GenBank/DDBJ whole genome shotgun (WGS) entry which is preliminary data.</text>
</comment>
<gene>
    <name evidence="1" type="ORF">Pmani_019622</name>
</gene>
<dbReference type="Proteomes" id="UP001292094">
    <property type="component" value="Unassembled WGS sequence"/>
</dbReference>
<dbReference type="EMBL" id="JAWZYT010001856">
    <property type="protein sequence ID" value="KAK4308693.1"/>
    <property type="molecule type" value="Genomic_DNA"/>
</dbReference>
<name>A0AAE1PII4_9EUCA</name>
<accession>A0AAE1PII4</accession>
<sequence>MKRGVGGVMKRGVGGVMKRGVGGVMKRGVGGVMKRGVGGTSNEERSVKEFYIDIIVYQSSLYLTYNSFIPSLSIDKFHDSFMSH</sequence>
<evidence type="ECO:0000313" key="2">
    <source>
        <dbReference type="Proteomes" id="UP001292094"/>
    </source>
</evidence>
<reference evidence="1" key="1">
    <citation type="submission" date="2023-11" db="EMBL/GenBank/DDBJ databases">
        <title>Genome assemblies of two species of porcelain crab, Petrolisthes cinctipes and Petrolisthes manimaculis (Anomura: Porcellanidae).</title>
        <authorList>
            <person name="Angst P."/>
        </authorList>
    </citation>
    <scope>NUCLEOTIDE SEQUENCE</scope>
    <source>
        <strain evidence="1">PB745_02</strain>
        <tissue evidence="1">Gill</tissue>
    </source>
</reference>